<dbReference type="Proteomes" id="UP000481876">
    <property type="component" value="Unassembled WGS sequence"/>
</dbReference>
<organism evidence="2 3">
    <name type="scientific">Brucella anthropi</name>
    <name type="common">Ochrobactrum anthropi</name>
    <dbReference type="NCBI Taxonomy" id="529"/>
    <lineage>
        <taxon>Bacteria</taxon>
        <taxon>Pseudomonadati</taxon>
        <taxon>Pseudomonadota</taxon>
        <taxon>Alphaproteobacteria</taxon>
        <taxon>Hyphomicrobiales</taxon>
        <taxon>Brucellaceae</taxon>
        <taxon>Brucella/Ochrobactrum group</taxon>
        <taxon>Brucella</taxon>
    </lineage>
</organism>
<evidence type="ECO:0000256" key="1">
    <source>
        <dbReference type="SAM" id="SignalP"/>
    </source>
</evidence>
<feature type="chain" id="PRO_5026723210" evidence="1">
    <location>
        <begin position="25"/>
        <end position="174"/>
    </location>
</feature>
<comment type="caution">
    <text evidence="2">The sequence shown here is derived from an EMBL/GenBank/DDBJ whole genome shotgun (WGS) entry which is preliminary data.</text>
</comment>
<sequence>MSETRSYSFFSAAAFLALTATASAAPLPGGASTLTETYQDWSISCQAQKESTNCIMNQMQNSSQTGQRVLTVELRNVAGGKVEGVLLMPFGLNLAKGATLKIDEGEAPALTFSTCLPQGCLAPLSFDAKQVGKLKTAANLNITATALEPSQPVAFKVSLKGFGSALDRIAALTK</sequence>
<dbReference type="Pfam" id="PF06776">
    <property type="entry name" value="IalB"/>
    <property type="match status" value="1"/>
</dbReference>
<dbReference type="Gene3D" id="2.60.40.1880">
    <property type="entry name" value="Invasion associated locus B (IalB) protein"/>
    <property type="match status" value="1"/>
</dbReference>
<evidence type="ECO:0000313" key="3">
    <source>
        <dbReference type="Proteomes" id="UP000481876"/>
    </source>
</evidence>
<dbReference type="InterPro" id="IPR038696">
    <property type="entry name" value="IalB_sf"/>
</dbReference>
<dbReference type="EMBL" id="WBWS01000032">
    <property type="protein sequence ID" value="KAB2762052.1"/>
    <property type="molecule type" value="Genomic_DNA"/>
</dbReference>
<proteinExistence type="predicted"/>
<dbReference type="RefSeq" id="WP_151664310.1">
    <property type="nucleotide sequence ID" value="NZ_CP103345.1"/>
</dbReference>
<gene>
    <name evidence="2" type="ORF">F9L04_22925</name>
</gene>
<evidence type="ECO:0000313" key="2">
    <source>
        <dbReference type="EMBL" id="KAB2762052.1"/>
    </source>
</evidence>
<dbReference type="InterPro" id="IPR010642">
    <property type="entry name" value="Invasion_prot_B"/>
</dbReference>
<keyword evidence="1" id="KW-0732">Signal</keyword>
<reference evidence="2 3" key="1">
    <citation type="submission" date="2019-09" db="EMBL/GenBank/DDBJ databases">
        <title>Taxonomic organization of the family Brucellaceae based on a phylogenomic approach.</title>
        <authorList>
            <person name="Leclercq S."/>
            <person name="Cloeckaert A."/>
            <person name="Zygmunt M.S."/>
        </authorList>
    </citation>
    <scope>NUCLEOTIDE SEQUENCE [LARGE SCALE GENOMIC DNA]</scope>
    <source>
        <strain evidence="2 3">LMG 3313</strain>
    </source>
</reference>
<accession>A0A6L3YZR6</accession>
<dbReference type="AlphaFoldDB" id="A0A6L3YZR6"/>
<protein>
    <submittedName>
        <fullName evidence="2">Invasion associated locus B family protein</fullName>
    </submittedName>
</protein>
<name>A0A6L3YZR6_BRUAN</name>
<feature type="signal peptide" evidence="1">
    <location>
        <begin position="1"/>
        <end position="24"/>
    </location>
</feature>